<proteinExistence type="predicted"/>
<protein>
    <submittedName>
        <fullName evidence="1">Uncharacterized protein</fullName>
    </submittedName>
</protein>
<reference evidence="1 2" key="1">
    <citation type="journal article" date="2019" name="Commun. Biol.">
        <title>The bagworm genome reveals a unique fibroin gene that provides high tensile strength.</title>
        <authorList>
            <person name="Kono N."/>
            <person name="Nakamura H."/>
            <person name="Ohtoshi R."/>
            <person name="Tomita M."/>
            <person name="Numata K."/>
            <person name="Arakawa K."/>
        </authorList>
    </citation>
    <scope>NUCLEOTIDE SEQUENCE [LARGE SCALE GENOMIC DNA]</scope>
</reference>
<evidence type="ECO:0000313" key="2">
    <source>
        <dbReference type="Proteomes" id="UP000299102"/>
    </source>
</evidence>
<name>A0A4C1WHG6_EUMVA</name>
<organism evidence="1 2">
    <name type="scientific">Eumeta variegata</name>
    <name type="common">Bagworm moth</name>
    <name type="synonym">Eumeta japonica</name>
    <dbReference type="NCBI Taxonomy" id="151549"/>
    <lineage>
        <taxon>Eukaryota</taxon>
        <taxon>Metazoa</taxon>
        <taxon>Ecdysozoa</taxon>
        <taxon>Arthropoda</taxon>
        <taxon>Hexapoda</taxon>
        <taxon>Insecta</taxon>
        <taxon>Pterygota</taxon>
        <taxon>Neoptera</taxon>
        <taxon>Endopterygota</taxon>
        <taxon>Lepidoptera</taxon>
        <taxon>Glossata</taxon>
        <taxon>Ditrysia</taxon>
        <taxon>Tineoidea</taxon>
        <taxon>Psychidae</taxon>
        <taxon>Oiketicinae</taxon>
        <taxon>Eumeta</taxon>
    </lineage>
</organism>
<keyword evidence="2" id="KW-1185">Reference proteome</keyword>
<dbReference type="EMBL" id="BGZK01000548">
    <property type="protein sequence ID" value="GBP49574.1"/>
    <property type="molecule type" value="Genomic_DNA"/>
</dbReference>
<dbReference type="AlphaFoldDB" id="A0A4C1WHG6"/>
<gene>
    <name evidence="1" type="ORF">EVAR_97870_1</name>
</gene>
<comment type="caution">
    <text evidence="1">The sequence shown here is derived from an EMBL/GenBank/DDBJ whole genome shotgun (WGS) entry which is preliminary data.</text>
</comment>
<dbReference type="Proteomes" id="UP000299102">
    <property type="component" value="Unassembled WGS sequence"/>
</dbReference>
<sequence>MVLLRLDADKQDTGNVNKCKNASQLSEMAKLEKRTVILNGNVPAPESSPILASPPPLEACREANDGARILRAATFAEQRKINSNVSLVRLCGLVTAPAAPSAPAAVTAHTDPRDRDALVADFFVKIKEVFRSDSRSMVLRAIIAWMSTKRSTESPI</sequence>
<accession>A0A4C1WHG6</accession>
<evidence type="ECO:0000313" key="1">
    <source>
        <dbReference type="EMBL" id="GBP49574.1"/>
    </source>
</evidence>